<reference evidence="1" key="1">
    <citation type="journal article" date="2017" name="Nature">
        <title>The sunflower genome provides insights into oil metabolism, flowering and Asterid evolution.</title>
        <authorList>
            <person name="Badouin H."/>
            <person name="Gouzy J."/>
            <person name="Grassa C.J."/>
            <person name="Murat F."/>
            <person name="Staton S.E."/>
            <person name="Cottret L."/>
            <person name="Lelandais-Briere C."/>
            <person name="Owens G.L."/>
            <person name="Carrere S."/>
            <person name="Mayjonade B."/>
            <person name="Legrand L."/>
            <person name="Gill N."/>
            <person name="Kane N.C."/>
            <person name="Bowers J.E."/>
            <person name="Hubner S."/>
            <person name="Bellec A."/>
            <person name="Berard A."/>
            <person name="Berges H."/>
            <person name="Blanchet N."/>
            <person name="Boniface M.C."/>
            <person name="Brunel D."/>
            <person name="Catrice O."/>
            <person name="Chaidir N."/>
            <person name="Claudel C."/>
            <person name="Donnadieu C."/>
            <person name="Faraut T."/>
            <person name="Fievet G."/>
            <person name="Helmstetter N."/>
            <person name="King M."/>
            <person name="Knapp S.J."/>
            <person name="Lai Z."/>
            <person name="Le Paslier M.C."/>
            <person name="Lippi Y."/>
            <person name="Lorenzon L."/>
            <person name="Mandel J.R."/>
            <person name="Marage G."/>
            <person name="Marchand G."/>
            <person name="Marquand E."/>
            <person name="Bret-Mestries E."/>
            <person name="Morien E."/>
            <person name="Nambeesan S."/>
            <person name="Nguyen T."/>
            <person name="Pegot-Espagnet P."/>
            <person name="Pouilly N."/>
            <person name="Raftis F."/>
            <person name="Sallet E."/>
            <person name="Schiex T."/>
            <person name="Thomas J."/>
            <person name="Vandecasteele C."/>
            <person name="Vares D."/>
            <person name="Vear F."/>
            <person name="Vautrin S."/>
            <person name="Crespi M."/>
            <person name="Mangin B."/>
            <person name="Burke J.M."/>
            <person name="Salse J."/>
            <person name="Munos S."/>
            <person name="Vincourt P."/>
            <person name="Rieseberg L.H."/>
            <person name="Langlade N.B."/>
        </authorList>
    </citation>
    <scope>NUCLEOTIDE SEQUENCE</scope>
    <source>
        <tissue evidence="1">Leaves</tissue>
    </source>
</reference>
<reference evidence="1" key="2">
    <citation type="submission" date="2020-06" db="EMBL/GenBank/DDBJ databases">
        <title>Helianthus annuus Genome sequencing and assembly Release 2.</title>
        <authorList>
            <person name="Gouzy J."/>
            <person name="Langlade N."/>
            <person name="Munos S."/>
        </authorList>
    </citation>
    <scope>NUCLEOTIDE SEQUENCE</scope>
    <source>
        <tissue evidence="1">Leaves</tissue>
    </source>
</reference>
<gene>
    <name evidence="1" type="ORF">HanXRQr2_Chr16g0778471</name>
</gene>
<comment type="caution">
    <text evidence="1">The sequence shown here is derived from an EMBL/GenBank/DDBJ whole genome shotgun (WGS) entry which is preliminary data.</text>
</comment>
<proteinExistence type="predicted"/>
<name>A0A9K3DYF2_HELAN</name>
<protein>
    <submittedName>
        <fullName evidence="1">Uncharacterized protein</fullName>
    </submittedName>
</protein>
<accession>A0A9K3DYF2</accession>
<dbReference type="AlphaFoldDB" id="A0A9K3DYF2"/>
<evidence type="ECO:0000313" key="1">
    <source>
        <dbReference type="EMBL" id="KAF5762593.1"/>
    </source>
</evidence>
<organism evidence="1 2">
    <name type="scientific">Helianthus annuus</name>
    <name type="common">Common sunflower</name>
    <dbReference type="NCBI Taxonomy" id="4232"/>
    <lineage>
        <taxon>Eukaryota</taxon>
        <taxon>Viridiplantae</taxon>
        <taxon>Streptophyta</taxon>
        <taxon>Embryophyta</taxon>
        <taxon>Tracheophyta</taxon>
        <taxon>Spermatophyta</taxon>
        <taxon>Magnoliopsida</taxon>
        <taxon>eudicotyledons</taxon>
        <taxon>Gunneridae</taxon>
        <taxon>Pentapetalae</taxon>
        <taxon>asterids</taxon>
        <taxon>campanulids</taxon>
        <taxon>Asterales</taxon>
        <taxon>Asteraceae</taxon>
        <taxon>Asteroideae</taxon>
        <taxon>Heliantheae alliance</taxon>
        <taxon>Heliantheae</taxon>
        <taxon>Helianthus</taxon>
    </lineage>
</organism>
<dbReference type="Gramene" id="mRNA:HanXRQr2_Chr16g0778471">
    <property type="protein sequence ID" value="CDS:HanXRQr2_Chr16g0778471.1"/>
    <property type="gene ID" value="HanXRQr2_Chr16g0778471"/>
</dbReference>
<sequence>MTIVVNLSFFFFISQTNKQTIASFFCFSDCKSPSFPLPVPKIPPSFFSFNSRIFLTNLIYS</sequence>
<dbReference type="EMBL" id="MNCJ02000331">
    <property type="protein sequence ID" value="KAF5762593.1"/>
    <property type="molecule type" value="Genomic_DNA"/>
</dbReference>
<evidence type="ECO:0000313" key="2">
    <source>
        <dbReference type="Proteomes" id="UP000215914"/>
    </source>
</evidence>
<keyword evidence="2" id="KW-1185">Reference proteome</keyword>
<dbReference type="Proteomes" id="UP000215914">
    <property type="component" value="Unassembled WGS sequence"/>
</dbReference>